<dbReference type="Gene3D" id="3.30.420.40">
    <property type="match status" value="2"/>
</dbReference>
<comment type="caution">
    <text evidence="1">The sequence shown here is derived from an EMBL/GenBank/DDBJ whole genome shotgun (WGS) entry which is preliminary data.</text>
</comment>
<dbReference type="CDD" id="cd10170">
    <property type="entry name" value="ASKHA_NBD_HSP70"/>
    <property type="match status" value="1"/>
</dbReference>
<dbReference type="InterPro" id="IPR043129">
    <property type="entry name" value="ATPase_NBD"/>
</dbReference>
<dbReference type="Proteomes" id="UP000663853">
    <property type="component" value="Unassembled WGS sequence"/>
</dbReference>
<dbReference type="EMBL" id="CAJMXA010004225">
    <property type="protein sequence ID" value="CAE6537651.1"/>
    <property type="molecule type" value="Genomic_DNA"/>
</dbReference>
<reference evidence="1" key="1">
    <citation type="submission" date="2021-01" db="EMBL/GenBank/DDBJ databases">
        <authorList>
            <person name="Kaushik A."/>
        </authorList>
    </citation>
    <scope>NUCLEOTIDE SEQUENCE</scope>
    <source>
        <strain evidence="1">AG6-10EEA</strain>
    </source>
</reference>
<name>A0A8H3DTY4_9AGAM</name>
<organism evidence="1 2">
    <name type="scientific">Rhizoctonia solani</name>
    <dbReference type="NCBI Taxonomy" id="456999"/>
    <lineage>
        <taxon>Eukaryota</taxon>
        <taxon>Fungi</taxon>
        <taxon>Dikarya</taxon>
        <taxon>Basidiomycota</taxon>
        <taxon>Agaricomycotina</taxon>
        <taxon>Agaricomycetes</taxon>
        <taxon>Cantharellales</taxon>
        <taxon>Ceratobasidiaceae</taxon>
        <taxon>Rhizoctonia</taxon>
    </lineage>
</organism>
<dbReference type="PANTHER" id="PTHR42749">
    <property type="entry name" value="CELL SHAPE-DETERMINING PROTEIN MREB"/>
    <property type="match status" value="1"/>
</dbReference>
<accession>A0A8H3DTY4</accession>
<evidence type="ECO:0000313" key="1">
    <source>
        <dbReference type="EMBL" id="CAE6537651.1"/>
    </source>
</evidence>
<dbReference type="Gene3D" id="3.90.640.10">
    <property type="entry name" value="Actin, Chain A, domain 4"/>
    <property type="match status" value="1"/>
</dbReference>
<proteinExistence type="predicted"/>
<protein>
    <recommendedName>
        <fullName evidence="3">Actin-like ATPase domain-containing protein</fullName>
    </recommendedName>
</protein>
<sequence length="478" mass="53444">MSIDATPKPFHGPWEGDTKIVIGIDIGTTQSGVAFAFLQNGYLLRHTESYFEERIINGPQIWGKYKPTMEIVMCHPNGWGIREQSFLRDVAVSAGYTTSEIAPKSIRFITNLEASAYCCVFSAGITSKFQTGDIFLLCDAGNSTTNVSIHRVDSTDPILKLDTQSSECLGGADSVNIVAERYMRQKMIYAGVSLDDANEFTRAGIEDFQKHVKFAFSDETKEYLVQVSNTRFDNPALNTRRGRMALPGSVVKMFFENYVDTIRRAIDRRMEEARVNAPHLLLVGSFGESSYLKRVIGELYEPGGCQIVRATNATSRAVVDGALIWDINTSNGCRPRRSVGIETSCGSWLNIAAKGEVIRAGTEMKKPVSLRYTTPHPKFDDFELKFLSYTNETEATRTRNEKGILLDGFCKWFTLSANLNALSEALVQRLGANNVVHWRLNFNVCVRFGEAGLEAYLEWEEKGGVRNSPVTIRPDYEF</sequence>
<gene>
    <name evidence="1" type="ORF">RDB_LOCUS184153</name>
</gene>
<dbReference type="PANTHER" id="PTHR42749:SF1">
    <property type="entry name" value="CELL SHAPE-DETERMINING PROTEIN MREB"/>
    <property type="match status" value="1"/>
</dbReference>
<dbReference type="AlphaFoldDB" id="A0A8H3DTY4"/>
<dbReference type="SUPFAM" id="SSF53067">
    <property type="entry name" value="Actin-like ATPase domain"/>
    <property type="match status" value="1"/>
</dbReference>
<evidence type="ECO:0000313" key="2">
    <source>
        <dbReference type="Proteomes" id="UP000663853"/>
    </source>
</evidence>
<evidence type="ECO:0008006" key="3">
    <source>
        <dbReference type="Google" id="ProtNLM"/>
    </source>
</evidence>